<feature type="compositionally biased region" description="Basic and acidic residues" evidence="1">
    <location>
        <begin position="84"/>
        <end position="95"/>
    </location>
</feature>
<feature type="region of interest" description="Disordered" evidence="1">
    <location>
        <begin position="84"/>
        <end position="124"/>
    </location>
</feature>
<evidence type="ECO:0000313" key="3">
    <source>
        <dbReference type="Proteomes" id="UP000652761"/>
    </source>
</evidence>
<gene>
    <name evidence="2" type="ORF">Taro_045543</name>
</gene>
<accession>A0A843X4Z4</accession>
<evidence type="ECO:0000256" key="1">
    <source>
        <dbReference type="SAM" id="MobiDB-lite"/>
    </source>
</evidence>
<dbReference type="EMBL" id="NMUH01005381">
    <property type="protein sequence ID" value="MQM12624.1"/>
    <property type="molecule type" value="Genomic_DNA"/>
</dbReference>
<protein>
    <submittedName>
        <fullName evidence="2">Uncharacterized protein</fullName>
    </submittedName>
</protein>
<evidence type="ECO:0000313" key="2">
    <source>
        <dbReference type="EMBL" id="MQM12624.1"/>
    </source>
</evidence>
<dbReference type="PANTHER" id="PTHR48064">
    <property type="entry name" value="OS01G0750400 PROTEIN"/>
    <property type="match status" value="1"/>
</dbReference>
<organism evidence="2 3">
    <name type="scientific">Colocasia esculenta</name>
    <name type="common">Wild taro</name>
    <name type="synonym">Arum esculentum</name>
    <dbReference type="NCBI Taxonomy" id="4460"/>
    <lineage>
        <taxon>Eukaryota</taxon>
        <taxon>Viridiplantae</taxon>
        <taxon>Streptophyta</taxon>
        <taxon>Embryophyta</taxon>
        <taxon>Tracheophyta</taxon>
        <taxon>Spermatophyta</taxon>
        <taxon>Magnoliopsida</taxon>
        <taxon>Liliopsida</taxon>
        <taxon>Araceae</taxon>
        <taxon>Aroideae</taxon>
        <taxon>Colocasieae</taxon>
        <taxon>Colocasia</taxon>
    </lineage>
</organism>
<dbReference type="InterPro" id="IPR001611">
    <property type="entry name" value="Leu-rich_rpt"/>
</dbReference>
<dbReference type="InterPro" id="IPR032675">
    <property type="entry name" value="LRR_dom_sf"/>
</dbReference>
<dbReference type="AlphaFoldDB" id="A0A843X4Z4"/>
<sequence length="124" mass="13267">MYRLADLDLSGNRISGGIPDSLGKMLVMSTLLLDNNALSESIPPALLSSKGLSILNISRNDLDGAIPLVSPGAGLSDLSQERYEVREKKNKKDNWRNPPEISAEEHGALARISTEEQGGGAEIP</sequence>
<name>A0A843X4Z4_COLES</name>
<dbReference type="Pfam" id="PF00560">
    <property type="entry name" value="LRR_1"/>
    <property type="match status" value="1"/>
</dbReference>
<dbReference type="Proteomes" id="UP000652761">
    <property type="component" value="Unassembled WGS sequence"/>
</dbReference>
<dbReference type="InterPro" id="IPR053038">
    <property type="entry name" value="RLP_Defense"/>
</dbReference>
<feature type="non-terminal residue" evidence="2">
    <location>
        <position position="1"/>
    </location>
</feature>
<dbReference type="OrthoDB" id="676979at2759"/>
<dbReference type="Gene3D" id="3.80.10.10">
    <property type="entry name" value="Ribonuclease Inhibitor"/>
    <property type="match status" value="1"/>
</dbReference>
<proteinExistence type="predicted"/>
<comment type="caution">
    <text evidence="2">The sequence shown here is derived from an EMBL/GenBank/DDBJ whole genome shotgun (WGS) entry which is preliminary data.</text>
</comment>
<reference evidence="2" key="1">
    <citation type="submission" date="2017-07" db="EMBL/GenBank/DDBJ databases">
        <title>Taro Niue Genome Assembly and Annotation.</title>
        <authorList>
            <person name="Atibalentja N."/>
            <person name="Keating K."/>
            <person name="Fields C.J."/>
        </authorList>
    </citation>
    <scope>NUCLEOTIDE SEQUENCE</scope>
    <source>
        <strain evidence="2">Niue_2</strain>
        <tissue evidence="2">Leaf</tissue>
    </source>
</reference>
<dbReference type="SUPFAM" id="SSF52058">
    <property type="entry name" value="L domain-like"/>
    <property type="match status" value="1"/>
</dbReference>
<keyword evidence="3" id="KW-1185">Reference proteome</keyword>
<dbReference type="PANTHER" id="PTHR48064:SF6">
    <property type="entry name" value="RECEPTOR-LIKE PROTEIN KINASE 2"/>
    <property type="match status" value="1"/>
</dbReference>